<gene>
    <name evidence="2" type="ORF">LSG31_20465</name>
</gene>
<dbReference type="EMBL" id="CP089291">
    <property type="protein sequence ID" value="UOF90207.1"/>
    <property type="molecule type" value="Genomic_DNA"/>
</dbReference>
<dbReference type="Proteomes" id="UP000830167">
    <property type="component" value="Chromosome"/>
</dbReference>
<evidence type="ECO:0000313" key="3">
    <source>
        <dbReference type="Proteomes" id="UP000830167"/>
    </source>
</evidence>
<accession>A0ABY4CI60</accession>
<dbReference type="RefSeq" id="WP_347436898.1">
    <property type="nucleotide sequence ID" value="NZ_CP089291.1"/>
</dbReference>
<proteinExistence type="predicted"/>
<dbReference type="InterPro" id="IPR005835">
    <property type="entry name" value="NTP_transferase_dom"/>
</dbReference>
<keyword evidence="2" id="KW-0808">Transferase</keyword>
<dbReference type="GO" id="GO:0016740">
    <property type="term" value="F:transferase activity"/>
    <property type="evidence" value="ECO:0007669"/>
    <property type="project" value="UniProtKB-KW"/>
</dbReference>
<dbReference type="Gene3D" id="3.90.550.10">
    <property type="entry name" value="Spore Coat Polysaccharide Biosynthesis Protein SpsA, Chain A"/>
    <property type="match status" value="1"/>
</dbReference>
<protein>
    <submittedName>
        <fullName evidence="2">NTP transferase domain-containing protein</fullName>
    </submittedName>
</protein>
<keyword evidence="3" id="KW-1185">Reference proteome</keyword>
<organism evidence="2 3">
    <name type="scientific">Fodinisporobacter ferrooxydans</name>
    <dbReference type="NCBI Taxonomy" id="2901836"/>
    <lineage>
        <taxon>Bacteria</taxon>
        <taxon>Bacillati</taxon>
        <taxon>Bacillota</taxon>
        <taxon>Bacilli</taxon>
        <taxon>Bacillales</taxon>
        <taxon>Alicyclobacillaceae</taxon>
        <taxon>Fodinisporobacter</taxon>
    </lineage>
</organism>
<dbReference type="SUPFAM" id="SSF53448">
    <property type="entry name" value="Nucleotide-diphospho-sugar transferases"/>
    <property type="match status" value="1"/>
</dbReference>
<name>A0ABY4CI60_9BACL</name>
<dbReference type="InterPro" id="IPR029044">
    <property type="entry name" value="Nucleotide-diphossugar_trans"/>
</dbReference>
<sequence>MNVVIMTGGKGTRLAPYTQVLPKGLLPIGGQPILEIIIKQLAHYGFKSITMACGYLAPLIQTYFGDGSKWNVSIAYYVEDQPSGTFGALKHMKHMFQQPFLLINCDILTTLNFRQFYDFHCSKSSMITIASQIKRIPIDLGVIETDGDKVTKFIEKPNNTVHVNMGIYMINPKVYDYLPEENVLDTTDVIKNLLDRNHDIRHYQNDAFWLDIGKPADYKQANNVFKEMAEILLPKG</sequence>
<feature type="domain" description="Nucleotidyl transferase" evidence="1">
    <location>
        <begin position="3"/>
        <end position="223"/>
    </location>
</feature>
<reference evidence="2" key="1">
    <citation type="submission" date="2021-12" db="EMBL/GenBank/DDBJ databases">
        <title>Alicyclobacillaceae gen. nov., sp. nov., isolated from chalcocite enrichment system.</title>
        <authorList>
            <person name="Jiang Z."/>
        </authorList>
    </citation>
    <scope>NUCLEOTIDE SEQUENCE</scope>
    <source>
        <strain evidence="2">MYW30-H2</strain>
    </source>
</reference>
<dbReference type="PANTHER" id="PTHR22572">
    <property type="entry name" value="SUGAR-1-PHOSPHATE GUANYL TRANSFERASE"/>
    <property type="match status" value="1"/>
</dbReference>
<dbReference type="Pfam" id="PF00483">
    <property type="entry name" value="NTP_transferase"/>
    <property type="match status" value="1"/>
</dbReference>
<evidence type="ECO:0000313" key="2">
    <source>
        <dbReference type="EMBL" id="UOF90207.1"/>
    </source>
</evidence>
<dbReference type="InterPro" id="IPR050486">
    <property type="entry name" value="Mannose-1P_guanyltransferase"/>
</dbReference>
<evidence type="ECO:0000259" key="1">
    <source>
        <dbReference type="Pfam" id="PF00483"/>
    </source>
</evidence>